<dbReference type="Pfam" id="PF13600">
    <property type="entry name" value="DUF4140"/>
    <property type="match status" value="1"/>
</dbReference>
<feature type="chain" id="PRO_5042834019" evidence="2">
    <location>
        <begin position="20"/>
        <end position="539"/>
    </location>
</feature>
<feature type="coiled-coil region" evidence="1">
    <location>
        <begin position="166"/>
        <end position="193"/>
    </location>
</feature>
<dbReference type="NCBIfam" id="TIGR02231">
    <property type="entry name" value="mucoidy inhibitor MuiA family protein"/>
    <property type="match status" value="1"/>
</dbReference>
<evidence type="ECO:0000259" key="3">
    <source>
        <dbReference type="Pfam" id="PF13598"/>
    </source>
</evidence>
<feature type="signal peptide" evidence="2">
    <location>
        <begin position="1"/>
        <end position="19"/>
    </location>
</feature>
<dbReference type="AlphaFoldDB" id="A0AAP2GHZ7"/>
<dbReference type="InterPro" id="IPR011935">
    <property type="entry name" value="CHP02231"/>
</dbReference>
<dbReference type="RefSeq" id="WP_254161856.1">
    <property type="nucleotide sequence ID" value="NZ_JAHESF010000005.1"/>
</dbReference>
<evidence type="ECO:0000313" key="6">
    <source>
        <dbReference type="Proteomes" id="UP001319200"/>
    </source>
</evidence>
<feature type="domain" description="DUF4140" evidence="4">
    <location>
        <begin position="32"/>
        <end position="130"/>
    </location>
</feature>
<keyword evidence="2" id="KW-0732">Signal</keyword>
<evidence type="ECO:0000259" key="4">
    <source>
        <dbReference type="Pfam" id="PF13600"/>
    </source>
</evidence>
<sequence>MKKIGSFIVASLLITLVFAQEQKNVDSKITHVTVFLNRAQVTREAKTRIDAGKTDLVLKGLTSDLDQQSIQVAGKGNFTILGIAHRQNYLNEFNTPAPLKALRDSLDYTQRQLALENSRKEILNKEEQMLLSNQKIGGANQNLTVAELKAMADFYRSRLGEIVTTRMKQDLQIRKLNEKMVKLQQQINEQNDLYGRNTSEIVVTVSANDAATADLTVNYVVANAGWYAVYDLRAINTKSPVQLSYKANVFQGTGEEWKNVRLKLSTANPNLGGLKPELAAWYLNFYQPRYAAREYKSRAAGAVQSAPAPEMMKEEVAMDSASPAESVADFVSTIQTSLNTEFDIALPYTVNSSNKPTLVDIRNHEMKADYTYSVAPKLDADAFLLARATGWEDFSLLPGEANVFFEGTFVGKSYIDPNNIKDTLSVSLGRDKRIVVKREKLKDFSSKKLIGSNQRENYAYEISVRNTKTEPVKLIIEDQIPVSQNSQIEVIVGDLAGARYNQNTGKLVWEIALQPNESKKIVYKFEVKYPKDKIIAGLE</sequence>
<keyword evidence="1" id="KW-0175">Coiled coil</keyword>
<evidence type="ECO:0000256" key="1">
    <source>
        <dbReference type="SAM" id="Coils"/>
    </source>
</evidence>
<dbReference type="EMBL" id="JAHESF010000005">
    <property type="protein sequence ID" value="MBT1696576.1"/>
    <property type="molecule type" value="Genomic_DNA"/>
</dbReference>
<feature type="domain" description="DUF4139" evidence="3">
    <location>
        <begin position="215"/>
        <end position="531"/>
    </location>
</feature>
<dbReference type="Proteomes" id="UP001319200">
    <property type="component" value="Unassembled WGS sequence"/>
</dbReference>
<accession>A0AAP2GHZ7</accession>
<dbReference type="PANTHER" id="PTHR31005">
    <property type="entry name" value="DUF4139 DOMAIN-CONTAINING PROTEIN"/>
    <property type="match status" value="1"/>
</dbReference>
<gene>
    <name evidence="5" type="ORF">KK083_06815</name>
</gene>
<dbReference type="InterPro" id="IPR037291">
    <property type="entry name" value="DUF4139"/>
</dbReference>
<dbReference type="Pfam" id="PF13598">
    <property type="entry name" value="DUF4139"/>
    <property type="match status" value="1"/>
</dbReference>
<evidence type="ECO:0000313" key="5">
    <source>
        <dbReference type="EMBL" id="MBT1696576.1"/>
    </source>
</evidence>
<organism evidence="5 6">
    <name type="scientific">Chryseosolibacter histidini</name>
    <dbReference type="NCBI Taxonomy" id="2782349"/>
    <lineage>
        <taxon>Bacteria</taxon>
        <taxon>Pseudomonadati</taxon>
        <taxon>Bacteroidota</taxon>
        <taxon>Cytophagia</taxon>
        <taxon>Cytophagales</taxon>
        <taxon>Chryseotaleaceae</taxon>
        <taxon>Chryseosolibacter</taxon>
    </lineage>
</organism>
<keyword evidence="6" id="KW-1185">Reference proteome</keyword>
<reference evidence="5 6" key="1">
    <citation type="submission" date="2021-05" db="EMBL/GenBank/DDBJ databases">
        <title>A Polyphasic approach of four new species of the genus Ohtaekwangia: Ohtaekwangia histidinii sp. nov., Ohtaekwangia cretensis sp. nov., Ohtaekwangia indiensis sp. nov., Ohtaekwangia reichenbachii sp. nov. from diverse environment.</title>
        <authorList>
            <person name="Octaviana S."/>
        </authorList>
    </citation>
    <scope>NUCLEOTIDE SEQUENCE [LARGE SCALE GENOMIC DNA]</scope>
    <source>
        <strain evidence="5 6">PWU4</strain>
    </source>
</reference>
<evidence type="ECO:0000256" key="2">
    <source>
        <dbReference type="SAM" id="SignalP"/>
    </source>
</evidence>
<dbReference type="InterPro" id="IPR025554">
    <property type="entry name" value="DUF4140"/>
</dbReference>
<name>A0AAP2GHZ7_9BACT</name>
<dbReference type="PANTHER" id="PTHR31005:SF8">
    <property type="entry name" value="DUF4139 DOMAIN-CONTAINING PROTEIN"/>
    <property type="match status" value="1"/>
</dbReference>
<comment type="caution">
    <text evidence="5">The sequence shown here is derived from an EMBL/GenBank/DDBJ whole genome shotgun (WGS) entry which is preliminary data.</text>
</comment>
<proteinExistence type="predicted"/>
<protein>
    <submittedName>
        <fullName evidence="5">Mucoidy inhibitor MuiA family protein</fullName>
    </submittedName>
</protein>